<keyword evidence="3" id="KW-1185">Reference proteome</keyword>
<proteinExistence type="predicted"/>
<dbReference type="AlphaFoldDB" id="G2R3D8"/>
<accession>G2R3D8</accession>
<reference evidence="2 3" key="1">
    <citation type="journal article" date="2011" name="Nat. Biotechnol.">
        <title>Comparative genomic analysis of the thermophilic biomass-degrading fungi Myceliophthora thermophila and Thielavia terrestris.</title>
        <authorList>
            <person name="Berka R.M."/>
            <person name="Grigoriev I.V."/>
            <person name="Otillar R."/>
            <person name="Salamov A."/>
            <person name="Grimwood J."/>
            <person name="Reid I."/>
            <person name="Ishmael N."/>
            <person name="John T."/>
            <person name="Darmond C."/>
            <person name="Moisan M.-C."/>
            <person name="Henrissat B."/>
            <person name="Coutinho P.M."/>
            <person name="Lombard V."/>
            <person name="Natvig D.O."/>
            <person name="Lindquist E."/>
            <person name="Schmutz J."/>
            <person name="Lucas S."/>
            <person name="Harris P."/>
            <person name="Powlowski J."/>
            <person name="Bellemare A."/>
            <person name="Taylor D."/>
            <person name="Butler G."/>
            <person name="de Vries R.P."/>
            <person name="Allijn I.E."/>
            <person name="van den Brink J."/>
            <person name="Ushinsky S."/>
            <person name="Storms R."/>
            <person name="Powell A.J."/>
            <person name="Paulsen I.T."/>
            <person name="Elbourne L.D.H."/>
            <person name="Baker S.E."/>
            <person name="Magnuson J."/>
            <person name="LaBoissiere S."/>
            <person name="Clutterbuck A.J."/>
            <person name="Martinez D."/>
            <person name="Wogulis M."/>
            <person name="de Leon A.L."/>
            <person name="Rey M.W."/>
            <person name="Tsang A."/>
        </authorList>
    </citation>
    <scope>NUCLEOTIDE SEQUENCE [LARGE SCALE GENOMIC DNA]</scope>
    <source>
        <strain evidence="3">ATCC 38088 / NRRL 8126</strain>
    </source>
</reference>
<dbReference type="HOGENOM" id="CLU_2777688_0_0_1"/>
<protein>
    <submittedName>
        <fullName evidence="2">Uncharacterized protein</fullName>
    </submittedName>
</protein>
<dbReference type="RefSeq" id="XP_003652285.1">
    <property type="nucleotide sequence ID" value="XM_003652237.1"/>
</dbReference>
<evidence type="ECO:0000313" key="3">
    <source>
        <dbReference type="Proteomes" id="UP000008181"/>
    </source>
</evidence>
<sequence length="69" mass="7728">MDGRRRHKARAENGMIEKVQARDAMTSARTPAKDSIAMLASNQAGIRGKQESEPRIHDRQPISMTQPNQ</sequence>
<dbReference type="EMBL" id="CP003010">
    <property type="protein sequence ID" value="AEO65949.1"/>
    <property type="molecule type" value="Genomic_DNA"/>
</dbReference>
<organism evidence="2 3">
    <name type="scientific">Thermothielavioides terrestris (strain ATCC 38088 / NRRL 8126)</name>
    <name type="common">Thielavia terrestris</name>
    <dbReference type="NCBI Taxonomy" id="578455"/>
    <lineage>
        <taxon>Eukaryota</taxon>
        <taxon>Fungi</taxon>
        <taxon>Dikarya</taxon>
        <taxon>Ascomycota</taxon>
        <taxon>Pezizomycotina</taxon>
        <taxon>Sordariomycetes</taxon>
        <taxon>Sordariomycetidae</taxon>
        <taxon>Sordariales</taxon>
        <taxon>Chaetomiaceae</taxon>
        <taxon>Thermothielavioides</taxon>
        <taxon>Thermothielavioides terrestris</taxon>
    </lineage>
</organism>
<dbReference type="Proteomes" id="UP000008181">
    <property type="component" value="Chromosome 2"/>
</dbReference>
<evidence type="ECO:0000313" key="2">
    <source>
        <dbReference type="EMBL" id="AEO65949.1"/>
    </source>
</evidence>
<gene>
    <name evidence="2" type="ORF">THITE_2113606</name>
</gene>
<feature type="compositionally biased region" description="Basic and acidic residues" evidence="1">
    <location>
        <begin position="48"/>
        <end position="60"/>
    </location>
</feature>
<dbReference type="GeneID" id="11518324"/>
<name>G2R3D8_THETT</name>
<dbReference type="KEGG" id="ttt:THITE_2113606"/>
<feature type="region of interest" description="Disordered" evidence="1">
    <location>
        <begin position="1"/>
        <end position="69"/>
    </location>
</feature>
<evidence type="ECO:0000256" key="1">
    <source>
        <dbReference type="SAM" id="MobiDB-lite"/>
    </source>
</evidence>